<dbReference type="PANTHER" id="PTHR45947">
    <property type="entry name" value="SULFOQUINOVOSYL TRANSFERASE SQD2"/>
    <property type="match status" value="1"/>
</dbReference>
<dbReference type="Pfam" id="PF00534">
    <property type="entry name" value="Glycos_transf_1"/>
    <property type="match status" value="1"/>
</dbReference>
<dbReference type="AlphaFoldDB" id="A0A540VJ87"/>
<evidence type="ECO:0000259" key="1">
    <source>
        <dbReference type="Pfam" id="PF00534"/>
    </source>
</evidence>
<keyword evidence="5" id="KW-1185">Reference proteome</keyword>
<dbReference type="InterPro" id="IPR001173">
    <property type="entry name" value="Glyco_trans_2-like"/>
</dbReference>
<evidence type="ECO:0000313" key="5">
    <source>
        <dbReference type="Proteomes" id="UP000317371"/>
    </source>
</evidence>
<dbReference type="SUPFAM" id="SSF53448">
    <property type="entry name" value="Nucleotide-diphospho-sugar transferases"/>
    <property type="match status" value="1"/>
</dbReference>
<dbReference type="EMBL" id="VIGC01000006">
    <property type="protein sequence ID" value="TQE96835.1"/>
    <property type="molecule type" value="Genomic_DNA"/>
</dbReference>
<dbReference type="GO" id="GO:0016757">
    <property type="term" value="F:glycosyltransferase activity"/>
    <property type="evidence" value="ECO:0007669"/>
    <property type="project" value="InterPro"/>
</dbReference>
<keyword evidence="4" id="KW-0808">Transferase</keyword>
<dbReference type="InterPro" id="IPR050194">
    <property type="entry name" value="Glycosyltransferase_grp1"/>
</dbReference>
<dbReference type="Pfam" id="PF13439">
    <property type="entry name" value="Glyco_transf_4"/>
    <property type="match status" value="1"/>
</dbReference>
<proteinExistence type="predicted"/>
<dbReference type="SUPFAM" id="SSF53756">
    <property type="entry name" value="UDP-Glycosyltransferase/glycogen phosphorylase"/>
    <property type="match status" value="1"/>
</dbReference>
<evidence type="ECO:0000313" key="4">
    <source>
        <dbReference type="EMBL" id="TQE96835.1"/>
    </source>
</evidence>
<comment type="caution">
    <text evidence="4">The sequence shown here is derived from an EMBL/GenBank/DDBJ whole genome shotgun (WGS) entry which is preliminary data.</text>
</comment>
<feature type="domain" description="Glycosyl transferase family 1" evidence="1">
    <location>
        <begin position="564"/>
        <end position="735"/>
    </location>
</feature>
<protein>
    <submittedName>
        <fullName evidence="4">Glycosyltransferase</fullName>
    </submittedName>
</protein>
<evidence type="ECO:0000259" key="2">
    <source>
        <dbReference type="Pfam" id="PF00535"/>
    </source>
</evidence>
<feature type="domain" description="Glycosyltransferase 2-like" evidence="2">
    <location>
        <begin position="9"/>
        <end position="178"/>
    </location>
</feature>
<organism evidence="4 5">
    <name type="scientific">Litorilinea aerophila</name>
    <dbReference type="NCBI Taxonomy" id="1204385"/>
    <lineage>
        <taxon>Bacteria</taxon>
        <taxon>Bacillati</taxon>
        <taxon>Chloroflexota</taxon>
        <taxon>Caldilineae</taxon>
        <taxon>Caldilineales</taxon>
        <taxon>Caldilineaceae</taxon>
        <taxon>Litorilinea</taxon>
    </lineage>
</organism>
<dbReference type="InterPro" id="IPR029044">
    <property type="entry name" value="Nucleotide-diphossugar_trans"/>
</dbReference>
<dbReference type="Gene3D" id="3.90.550.10">
    <property type="entry name" value="Spore Coat Polysaccharide Biosynthesis Protein SpsA, Chain A"/>
    <property type="match status" value="1"/>
</dbReference>
<dbReference type="CDD" id="cd03801">
    <property type="entry name" value="GT4_PimA-like"/>
    <property type="match status" value="1"/>
</dbReference>
<dbReference type="InParanoid" id="A0A540VJ87"/>
<name>A0A540VJ87_9CHLR</name>
<dbReference type="InterPro" id="IPR001296">
    <property type="entry name" value="Glyco_trans_1"/>
</dbReference>
<dbReference type="RefSeq" id="WP_141609207.1">
    <property type="nucleotide sequence ID" value="NZ_VIGC02000006.1"/>
</dbReference>
<gene>
    <name evidence="4" type="ORF">FKZ61_06140</name>
</gene>
<dbReference type="PANTHER" id="PTHR45947:SF3">
    <property type="entry name" value="SULFOQUINOVOSYL TRANSFERASE SQD2"/>
    <property type="match status" value="1"/>
</dbReference>
<accession>A0A540VJ87</accession>
<sequence>MANVEHTFSVVINTTDRARSLQTLLRTLEHQSYPHFEVIVVVGPTNDNTLEILKDYEDRLRVLHCPVANLSVSRNIGLRAARGDIVAYIDDDAVPSRNWLLQLNRLFANPLIAATGGVVYLIHPTQPTVQHKQGIISALAEQYDVRASLLDKLPPEGLGRFWTMRMMGANMAYRRSALLSIGGFDEFYEWVYDDADVAIRLAAAGFLVHPVSEAPVYHVPASSRNREVFTFHGRWWIQTKAAVYFTIKNGKAVGVPSRDILRRIGYFVHGHWLWNLQLFQQKKISLKQLLKASVLEVRGAIVGATKALFFAQSPSTKEDLQEPLNSMNASIQPFLNESSATQTAIDPVSGRQPLIQLSNSPLRIALLSFNYPPERYEGVGRSTNMLAKGLFELGHTVHVLTHGNREAVSFYDGAYVHRVPYRLNRYMQFRHLPKVHHVLNYSHAVHERLQRLLLNDDIQIVDTPLWLTDGFVTAVSGMLPVVVRPVTAQRQIAELQHHRDDDLRLMGEIEEELLRHAQFIVANTQATVRALDQVYHVLNKTNSVQVIHYGIEPAADEATRPFPLDYPPTKFTVLYVGRLEKRKGIQDLFTAIPKVLRRFPQAEFVIAGADNSESDGFKRKTGLSYPAYFQKRHSKYAAKVRFLGEVSEEKLQALYQSCHLFVAPSLYESFGLIYLEAMNYAKPVIGCRAGGIPEVVDDGVTGRLVDPESPEQLAEAIVELLQSPRTLYEYGLAGRQRLLDRFTYIHMARGFEQIYRRVLAEIAARS</sequence>
<dbReference type="Proteomes" id="UP000317371">
    <property type="component" value="Unassembled WGS sequence"/>
</dbReference>
<feature type="domain" description="Glycosyltransferase subfamily 4-like N-terminal" evidence="3">
    <location>
        <begin position="378"/>
        <end position="553"/>
    </location>
</feature>
<evidence type="ECO:0000259" key="3">
    <source>
        <dbReference type="Pfam" id="PF13439"/>
    </source>
</evidence>
<dbReference type="Pfam" id="PF00535">
    <property type="entry name" value="Glycos_transf_2"/>
    <property type="match status" value="1"/>
</dbReference>
<dbReference type="Gene3D" id="3.40.50.2000">
    <property type="entry name" value="Glycogen Phosphorylase B"/>
    <property type="match status" value="2"/>
</dbReference>
<dbReference type="InterPro" id="IPR028098">
    <property type="entry name" value="Glyco_trans_4-like_N"/>
</dbReference>
<dbReference type="OrthoDB" id="9815550at2"/>
<reference evidence="4 5" key="1">
    <citation type="submission" date="2019-06" db="EMBL/GenBank/DDBJ databases">
        <title>Genome sequence of Litorilinea aerophila BAA-2444.</title>
        <authorList>
            <person name="Maclea K.S."/>
            <person name="Maurais E.G."/>
            <person name="Iannazzi L.C."/>
        </authorList>
    </citation>
    <scope>NUCLEOTIDE SEQUENCE [LARGE SCALE GENOMIC DNA]</scope>
    <source>
        <strain evidence="4 5">ATCC BAA-2444</strain>
    </source>
</reference>